<dbReference type="AlphaFoldDB" id="B7GK30"/>
<reference evidence="1 2" key="1">
    <citation type="journal article" date="2008" name="Genome Biol.">
        <title>Encapsulated in silica: genome, proteome and physiology of the thermophilic bacterium Anoxybacillus flavithermus WK1.</title>
        <authorList>
            <person name="Saw J.H."/>
            <person name="Mountain B.W."/>
            <person name="Feng L."/>
            <person name="Omelchenko M.V."/>
            <person name="Hou S."/>
            <person name="Saito J.A."/>
            <person name="Stott M.B."/>
            <person name="Li D."/>
            <person name="Zhao G."/>
            <person name="Wu J."/>
            <person name="Galperin M.Y."/>
            <person name="Koonin E.V."/>
            <person name="Makarova K.S."/>
            <person name="Wolf Y.I."/>
            <person name="Rigden D.J."/>
            <person name="Dunfield P.F."/>
            <person name="Wang L."/>
            <person name="Alam M."/>
        </authorList>
    </citation>
    <scope>NUCLEOTIDE SEQUENCE [LARGE SCALE GENOMIC DNA]</scope>
    <source>
        <strain evidence="2">DSM 21510 / WK1</strain>
    </source>
</reference>
<name>B7GK30_ANOFW</name>
<organism evidence="1 2">
    <name type="scientific">Anoxybacillus flavithermus (strain DSM 21510 / WK1)</name>
    <dbReference type="NCBI Taxonomy" id="491915"/>
    <lineage>
        <taxon>Bacteria</taxon>
        <taxon>Bacillati</taxon>
        <taxon>Bacillota</taxon>
        <taxon>Bacilli</taxon>
        <taxon>Bacillales</taxon>
        <taxon>Anoxybacillaceae</taxon>
        <taxon>Anoxybacillus</taxon>
    </lineage>
</organism>
<dbReference type="KEGG" id="afl:Aflv_0402"/>
<dbReference type="STRING" id="491915.Aflv_0402"/>
<dbReference type="EMBL" id="CP000922">
    <property type="protein sequence ID" value="ACJ32786.1"/>
    <property type="molecule type" value="Genomic_DNA"/>
</dbReference>
<accession>B7GK30</accession>
<sequence>MYGCSNRFSDKVGVGPTLFACSVADECFCCMKINESTHTNCNKRKRGGSMKKTYYVSVARGEISQVKTASPWEFRIEATDEEIIQLREYFDEMYSSDWQSFWRAHVPYVQYHYDRPNDGYDNAMKKVYEMIYELGDEEAKQQIETMGVIQL</sequence>
<evidence type="ECO:0000313" key="1">
    <source>
        <dbReference type="EMBL" id="ACJ32786.1"/>
    </source>
</evidence>
<dbReference type="HOGENOM" id="CLU_1727565_0_0_9"/>
<proteinExistence type="predicted"/>
<dbReference type="Proteomes" id="UP000000742">
    <property type="component" value="Chromosome"/>
</dbReference>
<evidence type="ECO:0000313" key="2">
    <source>
        <dbReference type="Proteomes" id="UP000000742"/>
    </source>
</evidence>
<dbReference type="eggNOG" id="ENOG5032E8M">
    <property type="taxonomic scope" value="Bacteria"/>
</dbReference>
<protein>
    <submittedName>
        <fullName evidence="1">Uncharacterized conserved protein</fullName>
    </submittedName>
</protein>
<gene>
    <name evidence="1" type="ordered locus">Aflv_0402</name>
</gene>